<accession>A0A6J6V2Q1</accession>
<dbReference type="InterPro" id="IPR049278">
    <property type="entry name" value="MS_channel_C"/>
</dbReference>
<dbReference type="InterPro" id="IPR045276">
    <property type="entry name" value="YbiO_bact"/>
</dbReference>
<evidence type="ECO:0000256" key="7">
    <source>
        <dbReference type="SAM" id="Phobius"/>
    </source>
</evidence>
<organism evidence="11">
    <name type="scientific">freshwater metagenome</name>
    <dbReference type="NCBI Taxonomy" id="449393"/>
    <lineage>
        <taxon>unclassified sequences</taxon>
        <taxon>metagenomes</taxon>
        <taxon>ecological metagenomes</taxon>
    </lineage>
</organism>
<evidence type="ECO:0000313" key="11">
    <source>
        <dbReference type="EMBL" id="CAB4765966.1"/>
    </source>
</evidence>
<evidence type="ECO:0000259" key="10">
    <source>
        <dbReference type="Pfam" id="PF21088"/>
    </source>
</evidence>
<evidence type="ECO:0000259" key="9">
    <source>
        <dbReference type="Pfam" id="PF21082"/>
    </source>
</evidence>
<dbReference type="Pfam" id="PF00924">
    <property type="entry name" value="MS_channel_2nd"/>
    <property type="match status" value="1"/>
</dbReference>
<dbReference type="InterPro" id="IPR049142">
    <property type="entry name" value="MS_channel_1st"/>
</dbReference>
<dbReference type="FunFam" id="2.30.30.60:FF:000001">
    <property type="entry name" value="MscS Mechanosensitive ion channel"/>
    <property type="match status" value="1"/>
</dbReference>
<dbReference type="AlphaFoldDB" id="A0A6J6V2Q1"/>
<feature type="transmembrane region" description="Helical" evidence="7">
    <location>
        <begin position="114"/>
        <end position="134"/>
    </location>
</feature>
<feature type="transmembrane region" description="Helical" evidence="7">
    <location>
        <begin position="41"/>
        <end position="63"/>
    </location>
</feature>
<evidence type="ECO:0000256" key="6">
    <source>
        <dbReference type="ARBA" id="ARBA00023136"/>
    </source>
</evidence>
<keyword evidence="4 7" id="KW-0812">Transmembrane</keyword>
<dbReference type="PANTHER" id="PTHR30460:SF0">
    <property type="entry name" value="MODERATE CONDUCTANCE MECHANOSENSITIVE CHANNEL YBIO"/>
    <property type="match status" value="1"/>
</dbReference>
<evidence type="ECO:0000259" key="8">
    <source>
        <dbReference type="Pfam" id="PF00924"/>
    </source>
</evidence>
<name>A0A6J6V2Q1_9ZZZZ</name>
<evidence type="ECO:0000256" key="4">
    <source>
        <dbReference type="ARBA" id="ARBA00022692"/>
    </source>
</evidence>
<comment type="similarity">
    <text evidence="2">Belongs to the MscS (TC 1.A.23) family.</text>
</comment>
<dbReference type="InterPro" id="IPR023408">
    <property type="entry name" value="MscS_beta-dom_sf"/>
</dbReference>
<proteinExistence type="inferred from homology"/>
<protein>
    <submittedName>
        <fullName evidence="11">Unannotated protein</fullName>
    </submittedName>
</protein>
<dbReference type="InterPro" id="IPR011014">
    <property type="entry name" value="MscS_channel_TM-2"/>
</dbReference>
<gene>
    <name evidence="11" type="ORF">UFOPK2761_03051</name>
</gene>
<feature type="transmembrane region" description="Helical" evidence="7">
    <location>
        <begin position="140"/>
        <end position="162"/>
    </location>
</feature>
<dbReference type="Gene3D" id="1.10.287.1260">
    <property type="match status" value="1"/>
</dbReference>
<dbReference type="InterPro" id="IPR006685">
    <property type="entry name" value="MscS_channel_2nd"/>
</dbReference>
<evidence type="ECO:0000256" key="3">
    <source>
        <dbReference type="ARBA" id="ARBA00022475"/>
    </source>
</evidence>
<dbReference type="GO" id="GO:0008381">
    <property type="term" value="F:mechanosensitive monoatomic ion channel activity"/>
    <property type="evidence" value="ECO:0007669"/>
    <property type="project" value="InterPro"/>
</dbReference>
<feature type="domain" description="Mechanosensitive ion channel MscS C-terminal" evidence="9">
    <location>
        <begin position="231"/>
        <end position="318"/>
    </location>
</feature>
<dbReference type="Pfam" id="PF21088">
    <property type="entry name" value="MS_channel_1st"/>
    <property type="match status" value="1"/>
</dbReference>
<evidence type="ECO:0000256" key="5">
    <source>
        <dbReference type="ARBA" id="ARBA00022989"/>
    </source>
</evidence>
<feature type="domain" description="Mechanosensitive ion channel transmembrane helices 2/3" evidence="10">
    <location>
        <begin position="123"/>
        <end position="159"/>
    </location>
</feature>
<dbReference type="InterPro" id="IPR010920">
    <property type="entry name" value="LSM_dom_sf"/>
</dbReference>
<sequence length="352" mass="38350">MPPHTPFLALPLAETCADDEQVCTWVLGRTDNQTLATAADLFIGTPLQLLGLLLLGLGLRWVLHRLVDRLVSRAQEGVLPDHIGKFSRRRGKETVARDAATFNRRVQRARTMGSLLKSVITGVLLAIVGTMMLSEVGVNIAPIIASAGIVGIALGFGAQSLVSDFLSGVFMIFEDQYGVGDEVDLDGTVGTVEAVSLRVTRLRDINGTVWYVRNGEISRVGNMSQNWARTVLDVSVGYGEDLTKVRRVLEDVAHDLWDDEDFKGEILEEPSVWGVQDLGVDGILVRVALKTAPGLQWGIAREMRMRIKNRFEHEGIEIPFPQRVVWHRGEPAAEVAGASASRATGAGEQPPA</sequence>
<dbReference type="SUPFAM" id="SSF82689">
    <property type="entry name" value="Mechanosensitive channel protein MscS (YggB), C-terminal domain"/>
    <property type="match status" value="1"/>
</dbReference>
<keyword evidence="3" id="KW-1003">Cell membrane</keyword>
<dbReference type="InterPro" id="IPR011066">
    <property type="entry name" value="MscS_channel_C_sf"/>
</dbReference>
<evidence type="ECO:0000256" key="1">
    <source>
        <dbReference type="ARBA" id="ARBA00004651"/>
    </source>
</evidence>
<keyword evidence="6 7" id="KW-0472">Membrane</keyword>
<feature type="domain" description="Mechanosensitive ion channel MscS" evidence="8">
    <location>
        <begin position="161"/>
        <end position="224"/>
    </location>
</feature>
<keyword evidence="5 7" id="KW-1133">Transmembrane helix</keyword>
<dbReference type="SUPFAM" id="SSF82861">
    <property type="entry name" value="Mechanosensitive channel protein MscS (YggB), transmembrane region"/>
    <property type="match status" value="1"/>
</dbReference>
<dbReference type="Gene3D" id="2.30.30.60">
    <property type="match status" value="1"/>
</dbReference>
<dbReference type="Pfam" id="PF21082">
    <property type="entry name" value="MS_channel_3rd"/>
    <property type="match status" value="1"/>
</dbReference>
<reference evidence="11" key="1">
    <citation type="submission" date="2020-05" db="EMBL/GenBank/DDBJ databases">
        <authorList>
            <person name="Chiriac C."/>
            <person name="Salcher M."/>
            <person name="Ghai R."/>
            <person name="Kavagutti S V."/>
        </authorList>
    </citation>
    <scope>NUCLEOTIDE SEQUENCE</scope>
</reference>
<dbReference type="SUPFAM" id="SSF50182">
    <property type="entry name" value="Sm-like ribonucleoproteins"/>
    <property type="match status" value="1"/>
</dbReference>
<evidence type="ECO:0000256" key="2">
    <source>
        <dbReference type="ARBA" id="ARBA00008017"/>
    </source>
</evidence>
<dbReference type="GO" id="GO:0005886">
    <property type="term" value="C:plasma membrane"/>
    <property type="evidence" value="ECO:0007669"/>
    <property type="project" value="UniProtKB-SubCell"/>
</dbReference>
<dbReference type="PANTHER" id="PTHR30460">
    <property type="entry name" value="MODERATE CONDUCTANCE MECHANOSENSITIVE CHANNEL YBIO"/>
    <property type="match status" value="1"/>
</dbReference>
<dbReference type="Gene3D" id="3.30.70.100">
    <property type="match status" value="1"/>
</dbReference>
<comment type="subcellular location">
    <subcellularLocation>
        <location evidence="1">Cell membrane</location>
        <topology evidence="1">Multi-pass membrane protein</topology>
    </subcellularLocation>
</comment>
<dbReference type="EMBL" id="CAEZYQ010000034">
    <property type="protein sequence ID" value="CAB4765966.1"/>
    <property type="molecule type" value="Genomic_DNA"/>
</dbReference>